<feature type="compositionally biased region" description="Basic and acidic residues" evidence="3">
    <location>
        <begin position="12"/>
        <end position="22"/>
    </location>
</feature>
<dbReference type="CDD" id="cd01647">
    <property type="entry name" value="RT_LTR"/>
    <property type="match status" value="1"/>
</dbReference>
<protein>
    <recommendedName>
        <fullName evidence="1">RNA-directed DNA polymerase</fullName>
        <ecNumber evidence="1">2.7.7.49</ecNumber>
    </recommendedName>
</protein>
<keyword evidence="7" id="KW-1185">Reference proteome</keyword>
<feature type="region of interest" description="Disordered" evidence="3">
    <location>
        <begin position="428"/>
        <end position="487"/>
    </location>
</feature>
<dbReference type="InterPro" id="IPR050951">
    <property type="entry name" value="Retrovirus_Pol_polyprotein"/>
</dbReference>
<dbReference type="CDD" id="cd09274">
    <property type="entry name" value="RNase_HI_RT_Ty3"/>
    <property type="match status" value="1"/>
</dbReference>
<sequence>MCTLALFIGLKPPEEEGSDSRNSHNPPSDLHCAILRMLGGLQHLHSDMGEPQVAQDPEEGQMSVVGPQPPATTAVFQNTASTHLTRITGLNSKKKQTNFYPDIPSARQPIPHDLENPIPIPKTVQESYIKKDDQHTAFADDHQLEDPEFISNESCIPHLFDQASLNDLVRYLGLSKEAAEILGSRLKQPLVTTNQNLCLSIEVTTTAFDQHTTVILQDRLNSPQRSRQDYLPKTKHPKMEDQARSDATSEGNTTPSIVTDIVAQLAAALRDIINPGQRDSDLPQYDGTYPAANFFQQYDDIAGRAYLTETKRLQKLPAQLSGEPLTFFRQLDLANKSYDQARQILIDLYPGTVEVSFSKFLALKLTPQTTLQGYYKEKTAMGLQLNLPTDIILESLTEGLPTADQRLVRTVSPNTLKDWHDLMARIKGSSVPAPARPTPEPTSSRHDGHITLAREQPSRPYNMPPHFFSTPRLPRNADSSVPSQPPSPCHYCRGNHWNAQCPRRQPSGRNNVFYQETTGRQPRTSPSTARSQPARSTPPSDTTVQTTPRSEEIGDSKLPFGILSLNTLSNFKLKIDLCNFLVFQNEAPLPPTMYHFSLVNNSCNYGKSLENSNKMANLATYQHNPSMHVSDTSRHGLSYMSPSHETISNCDFASPKKHVDMPQNNVFNDCIPNYTTNVCQIPASQSCSNSNIPLSFLDIINRYSHIFSSNKFDVPNLKIPPVKIHTLSDKIIALRPYRASLVDQREIQEQVNQMLKFGIIEPSFSPYASPVTLVTKKDKTKRFCVDFRKLNEIICPDVHPLPLIETVLDKLAHAKIFTNVDISSAFWQVEIEPSSRNLLDFVTLEGQYQFSRLPFGLRNSPQIYERALSQVIQKYELDFIAHYFDDFVIFSNTIEEHAQHIQKFFLVCQEENIKLNYNKCEFFKTQIEFLGYTIKSGTYTPQIKNLDVINAIKVPTNLKTLQSFLGAINVYNKFIPNYAQLRTPLNKLLKKDTTWNWDNQCQTSFEALKESLTSQPILHLFKEGLPCQLYCDASLLGIAGVLKQQYPDGTLYPVQFYSRALRPHEKNYTISELECLAIIECVDKFRVYLTGVKFTIFTDHHALQWLKTIKNPTGRLFRCSLKMSTYEYEIRYIKGSKQHEADLLSRNPFCGFLSAAQIKEKQPLELPYPNATINPEGLHTLTRKGVTKVIVPPSLQHTLINKVHVEYNHPGVSQMTRIISTQYTWRGMTHSIAQYVKSCPTCQLIKRPKGPNYGTLGQLPPVSHPFDTLSIDTIAGFSKYGSSKTYLHVIVDDLSRYAWTFPSKSTSTLTYLQCLKKVMQSNTPKCLLSDRAPAFTSPKFRRFLLRHGIQPLLTTSNNPQANGLCERLNATLTGKLRILHLENPKVSWIKLIKTVTDKYNQTPHTITGFPPSFLMYNIIPTELSSHIDPYPPVEEARKIAIKRTLDRHAKEKMKYDSKHRTPQFEVGDIFLVKAYHHPNSGKLLPYFTGPYTILEIISPNVVRINRANQPLNRDNDTVHVNKLKYYTEEVLYIAPPQKYSLPNKNNRKPTNLSPYNHFPPDLFDNSTNRHIPPRSSEPFLHLTPDTFKDF</sequence>
<dbReference type="InterPro" id="IPR041588">
    <property type="entry name" value="Integrase_H2C2"/>
</dbReference>
<organism evidence="6 7">
    <name type="scientific">Cordylochernes scorpioides</name>
    <dbReference type="NCBI Taxonomy" id="51811"/>
    <lineage>
        <taxon>Eukaryota</taxon>
        <taxon>Metazoa</taxon>
        <taxon>Ecdysozoa</taxon>
        <taxon>Arthropoda</taxon>
        <taxon>Chelicerata</taxon>
        <taxon>Arachnida</taxon>
        <taxon>Pseudoscorpiones</taxon>
        <taxon>Cheliferoidea</taxon>
        <taxon>Chernetidae</taxon>
        <taxon>Cordylochernes</taxon>
    </lineage>
</organism>
<dbReference type="Gene3D" id="3.30.420.10">
    <property type="entry name" value="Ribonuclease H-like superfamily/Ribonuclease H"/>
    <property type="match status" value="1"/>
</dbReference>
<keyword evidence="2" id="KW-0511">Multifunctional enzyme</keyword>
<dbReference type="Pfam" id="PF00078">
    <property type="entry name" value="RVT_1"/>
    <property type="match status" value="1"/>
</dbReference>
<evidence type="ECO:0000256" key="3">
    <source>
        <dbReference type="SAM" id="MobiDB-lite"/>
    </source>
</evidence>
<dbReference type="SUPFAM" id="SSF53098">
    <property type="entry name" value="Ribonuclease H-like"/>
    <property type="match status" value="1"/>
</dbReference>
<dbReference type="InterPro" id="IPR001584">
    <property type="entry name" value="Integrase_cat-core"/>
</dbReference>
<dbReference type="InterPro" id="IPR043502">
    <property type="entry name" value="DNA/RNA_pol_sf"/>
</dbReference>
<evidence type="ECO:0000313" key="7">
    <source>
        <dbReference type="Proteomes" id="UP001235939"/>
    </source>
</evidence>
<dbReference type="InterPro" id="IPR041577">
    <property type="entry name" value="RT_RNaseH_2"/>
</dbReference>
<dbReference type="EC" id="2.7.7.49" evidence="1"/>
<dbReference type="InterPro" id="IPR043128">
    <property type="entry name" value="Rev_trsase/Diguanyl_cyclase"/>
</dbReference>
<reference evidence="6 7" key="1">
    <citation type="submission" date="2022-01" db="EMBL/GenBank/DDBJ databases">
        <title>A chromosomal length assembly of Cordylochernes scorpioides.</title>
        <authorList>
            <person name="Zeh D."/>
            <person name="Zeh J."/>
        </authorList>
    </citation>
    <scope>NUCLEOTIDE SEQUENCE [LARGE SCALE GENOMIC DNA]</scope>
    <source>
        <strain evidence="6">IN4F17</strain>
        <tissue evidence="6">Whole Body</tissue>
    </source>
</reference>
<evidence type="ECO:0000259" key="4">
    <source>
        <dbReference type="PROSITE" id="PS50878"/>
    </source>
</evidence>
<feature type="compositionally biased region" description="Polar residues" evidence="3">
    <location>
        <begin position="507"/>
        <end position="548"/>
    </location>
</feature>
<name>A0ABY6KXT2_9ARAC</name>
<dbReference type="Gene3D" id="1.10.340.70">
    <property type="match status" value="1"/>
</dbReference>
<dbReference type="InterPro" id="IPR012337">
    <property type="entry name" value="RNaseH-like_sf"/>
</dbReference>
<dbReference type="Pfam" id="PF00665">
    <property type="entry name" value="rve"/>
    <property type="match status" value="1"/>
</dbReference>
<proteinExistence type="predicted"/>
<dbReference type="EMBL" id="CP092873">
    <property type="protein sequence ID" value="UYV73722.1"/>
    <property type="molecule type" value="Genomic_DNA"/>
</dbReference>
<feature type="region of interest" description="Disordered" evidence="3">
    <location>
        <begin position="499"/>
        <end position="556"/>
    </location>
</feature>
<evidence type="ECO:0000313" key="6">
    <source>
        <dbReference type="EMBL" id="UYV73722.1"/>
    </source>
</evidence>
<dbReference type="PANTHER" id="PTHR37984:SF5">
    <property type="entry name" value="PROTEIN NYNRIN-LIKE"/>
    <property type="match status" value="1"/>
</dbReference>
<accession>A0ABY6KXT2</accession>
<feature type="compositionally biased region" description="Polar residues" evidence="3">
    <location>
        <begin position="245"/>
        <end position="254"/>
    </location>
</feature>
<dbReference type="PROSITE" id="PS50994">
    <property type="entry name" value="INTEGRASE"/>
    <property type="match status" value="1"/>
</dbReference>
<evidence type="ECO:0000259" key="5">
    <source>
        <dbReference type="PROSITE" id="PS50994"/>
    </source>
</evidence>
<feature type="compositionally biased region" description="Basic and acidic residues" evidence="3">
    <location>
        <begin position="226"/>
        <end position="244"/>
    </location>
</feature>
<dbReference type="PROSITE" id="PS50878">
    <property type="entry name" value="RT_POL"/>
    <property type="match status" value="1"/>
</dbReference>
<dbReference type="PANTHER" id="PTHR37984">
    <property type="entry name" value="PROTEIN CBG26694"/>
    <property type="match status" value="1"/>
</dbReference>
<dbReference type="Pfam" id="PF17921">
    <property type="entry name" value="Integrase_H2C2"/>
    <property type="match status" value="1"/>
</dbReference>
<feature type="region of interest" description="Disordered" evidence="3">
    <location>
        <begin position="11"/>
        <end position="30"/>
    </location>
</feature>
<evidence type="ECO:0000256" key="1">
    <source>
        <dbReference type="ARBA" id="ARBA00012493"/>
    </source>
</evidence>
<dbReference type="Gene3D" id="3.30.70.270">
    <property type="match status" value="2"/>
</dbReference>
<dbReference type="SUPFAM" id="SSF56672">
    <property type="entry name" value="DNA/RNA polymerases"/>
    <property type="match status" value="1"/>
</dbReference>
<feature type="domain" description="Reverse transcriptase" evidence="4">
    <location>
        <begin position="755"/>
        <end position="934"/>
    </location>
</feature>
<dbReference type="InterPro" id="IPR036397">
    <property type="entry name" value="RNaseH_sf"/>
</dbReference>
<dbReference type="InterPro" id="IPR000477">
    <property type="entry name" value="RT_dom"/>
</dbReference>
<dbReference type="Proteomes" id="UP001235939">
    <property type="component" value="Chromosome 11"/>
</dbReference>
<dbReference type="Pfam" id="PF17919">
    <property type="entry name" value="RT_RNaseH_2"/>
    <property type="match status" value="1"/>
</dbReference>
<gene>
    <name evidence="6" type="ORF">LAZ67_11000518</name>
</gene>
<evidence type="ECO:0000256" key="2">
    <source>
        <dbReference type="ARBA" id="ARBA00023268"/>
    </source>
</evidence>
<feature type="domain" description="Integrase catalytic" evidence="5">
    <location>
        <begin position="1256"/>
        <end position="1419"/>
    </location>
</feature>
<feature type="region of interest" description="Disordered" evidence="3">
    <location>
        <begin position="219"/>
        <end position="254"/>
    </location>
</feature>
<dbReference type="Gene3D" id="3.10.10.10">
    <property type="entry name" value="HIV Type 1 Reverse Transcriptase, subunit A, domain 1"/>
    <property type="match status" value="1"/>
</dbReference>